<sequence>MSKEAFTLSNLMFTVSEFYFYES</sequence>
<protein>
    <submittedName>
        <fullName evidence="1">Uncharacterized protein</fullName>
    </submittedName>
</protein>
<proteinExistence type="predicted"/>
<evidence type="ECO:0000313" key="1">
    <source>
        <dbReference type="EMBL" id="KAJ0029875.1"/>
    </source>
</evidence>
<dbReference type="EMBL" id="CM047743">
    <property type="protein sequence ID" value="KAJ0029875.1"/>
    <property type="molecule type" value="Genomic_DNA"/>
</dbReference>
<name>A0ACC0Y6P0_9ROSI</name>
<comment type="caution">
    <text evidence="1">The sequence shown here is derived from an EMBL/GenBank/DDBJ whole genome shotgun (WGS) entry which is preliminary data.</text>
</comment>
<accession>A0ACC0Y6P0</accession>
<gene>
    <name evidence="1" type="ORF">Pint_14758</name>
</gene>
<keyword evidence="2" id="KW-1185">Reference proteome</keyword>
<organism evidence="1 2">
    <name type="scientific">Pistacia integerrima</name>
    <dbReference type="NCBI Taxonomy" id="434235"/>
    <lineage>
        <taxon>Eukaryota</taxon>
        <taxon>Viridiplantae</taxon>
        <taxon>Streptophyta</taxon>
        <taxon>Embryophyta</taxon>
        <taxon>Tracheophyta</taxon>
        <taxon>Spermatophyta</taxon>
        <taxon>Magnoliopsida</taxon>
        <taxon>eudicotyledons</taxon>
        <taxon>Gunneridae</taxon>
        <taxon>Pentapetalae</taxon>
        <taxon>rosids</taxon>
        <taxon>malvids</taxon>
        <taxon>Sapindales</taxon>
        <taxon>Anacardiaceae</taxon>
        <taxon>Pistacia</taxon>
    </lineage>
</organism>
<dbReference type="Proteomes" id="UP001163603">
    <property type="component" value="Chromosome 8"/>
</dbReference>
<reference evidence="2" key="1">
    <citation type="journal article" date="2023" name="G3 (Bethesda)">
        <title>Genome assembly and association tests identify interacting loci associated with vigor, precocity, and sex in interspecific pistachio rootstocks.</title>
        <authorList>
            <person name="Palmer W."/>
            <person name="Jacygrad E."/>
            <person name="Sagayaradj S."/>
            <person name="Cavanaugh K."/>
            <person name="Han R."/>
            <person name="Bertier L."/>
            <person name="Beede B."/>
            <person name="Kafkas S."/>
            <person name="Golino D."/>
            <person name="Preece J."/>
            <person name="Michelmore R."/>
        </authorList>
    </citation>
    <scope>NUCLEOTIDE SEQUENCE [LARGE SCALE GENOMIC DNA]</scope>
</reference>
<evidence type="ECO:0000313" key="2">
    <source>
        <dbReference type="Proteomes" id="UP001163603"/>
    </source>
</evidence>